<dbReference type="SUPFAM" id="SSF56112">
    <property type="entry name" value="Protein kinase-like (PK-like)"/>
    <property type="match status" value="1"/>
</dbReference>
<reference evidence="1" key="1">
    <citation type="submission" date="2021-06" db="EMBL/GenBank/DDBJ databases">
        <authorList>
            <person name="Kallberg Y."/>
            <person name="Tangrot J."/>
            <person name="Rosling A."/>
        </authorList>
    </citation>
    <scope>NUCLEOTIDE SEQUENCE</scope>
    <source>
        <strain evidence="1">UK204</strain>
    </source>
</reference>
<dbReference type="Proteomes" id="UP000789570">
    <property type="component" value="Unassembled WGS sequence"/>
</dbReference>
<comment type="caution">
    <text evidence="1">The sequence shown here is derived from an EMBL/GenBank/DDBJ whole genome shotgun (WGS) entry which is preliminary data.</text>
</comment>
<evidence type="ECO:0000313" key="2">
    <source>
        <dbReference type="Proteomes" id="UP000789570"/>
    </source>
</evidence>
<proteinExistence type="predicted"/>
<dbReference type="OrthoDB" id="544350at2759"/>
<gene>
    <name evidence="1" type="ORF">FCALED_LOCUS11313</name>
</gene>
<protein>
    <submittedName>
        <fullName evidence="1">15004_t:CDS:1</fullName>
    </submittedName>
</protein>
<organism evidence="1 2">
    <name type="scientific">Funneliformis caledonium</name>
    <dbReference type="NCBI Taxonomy" id="1117310"/>
    <lineage>
        <taxon>Eukaryota</taxon>
        <taxon>Fungi</taxon>
        <taxon>Fungi incertae sedis</taxon>
        <taxon>Mucoromycota</taxon>
        <taxon>Glomeromycotina</taxon>
        <taxon>Glomeromycetes</taxon>
        <taxon>Glomerales</taxon>
        <taxon>Glomeraceae</taxon>
        <taxon>Funneliformis</taxon>
    </lineage>
</organism>
<accession>A0A9N9E2J1</accession>
<dbReference type="InterPro" id="IPR011009">
    <property type="entry name" value="Kinase-like_dom_sf"/>
</dbReference>
<evidence type="ECO:0000313" key="1">
    <source>
        <dbReference type="EMBL" id="CAG8655998.1"/>
    </source>
</evidence>
<name>A0A9N9E2J1_9GLOM</name>
<dbReference type="AlphaFoldDB" id="A0A9N9E2J1"/>
<sequence length="275" mass="32467">MEESKFSEEVIEQIKDIIPWGLSDENNLLIDKLILNDNLKTRYKTYGLCRECYQPNTSCDTSDFGYVYWCQSCNATRFEQDFKNWTSGDHHVDELVQKSQLKAKNYKEVIEWYNYQFEDVKTLIKDKSGITYTASWYGDLCMLEWDYVRNSWKRYNPGRVILRYLHDEPDNPVEFLKKVESRIAMNDIIQRCWDADPSNRPNANELYSLLYKFGFDAFFVQSSLAYRQVLEAYKINSSSFTGIKDIKLHPQAVYTSKLLTFKDLPNPQNADVDQI</sequence>
<keyword evidence="2" id="KW-1185">Reference proteome</keyword>
<dbReference type="EMBL" id="CAJVPQ010004656">
    <property type="protein sequence ID" value="CAG8655998.1"/>
    <property type="molecule type" value="Genomic_DNA"/>
</dbReference>